<feature type="binding site" evidence="11">
    <location>
        <position position="144"/>
    </location>
    <ligand>
        <name>Mn(2+)</name>
        <dbReference type="ChEBI" id="CHEBI:29035"/>
        <label>1</label>
    </ligand>
</feature>
<dbReference type="InterPro" id="IPR052915">
    <property type="entry name" value="RtcB-like"/>
</dbReference>
<feature type="binding site" evidence="10">
    <location>
        <begin position="272"/>
        <end position="275"/>
    </location>
    <ligand>
        <name>GMP</name>
        <dbReference type="ChEBI" id="CHEBI:58115"/>
    </ligand>
</feature>
<feature type="active site" description="GMP-histidine intermediate" evidence="9">
    <location>
        <position position="299"/>
    </location>
</feature>
<evidence type="ECO:0000256" key="11">
    <source>
        <dbReference type="PIRSR" id="PIRSR601233-3"/>
    </source>
</evidence>
<keyword evidence="6 10" id="KW-0342">GTP-binding</keyword>
<keyword evidence="4 10" id="KW-0547">Nucleotide-binding</keyword>
<dbReference type="SUPFAM" id="SSF103365">
    <property type="entry name" value="Hypothetical protein PH1602"/>
    <property type="match status" value="1"/>
</dbReference>
<dbReference type="Gene3D" id="3.90.1860.10">
    <property type="entry name" value="tRNA-splicing ligase RtcB"/>
    <property type="match status" value="1"/>
</dbReference>
<sequence length="393" mass="42408">MQLVDNIPVWGKHEENTLEQAKVCARHADYMALMADGHLGYGVPIGGVIASEGRISPTAVGFDIACGNKAVRLDIPGSEVRQNIARIMDDVWNTLSFGVGRRNNEDVDHAIFAKDGHPGWDTDAAKPLKRKAQAQLGTIGSGNHYVDLFVDEQDRAWVGVHFGSRGLGHGIATWFLKAAGAKDGMMVDPVFLDVTSDLGAQYVAAMQLGGAYAYAGRDWVCGRVARMLGANVVEEVHNHHNFAWLEEHGGKQMWVCRKGATPAFPGQKGFVGGTMGEQSVILEGVDSPDSKTALYSTVHGAGRVMGRKQAAGVYDRKTGVCKRPGLVTPQMMQEWLQASGVVLRGGGLDESPHCYKRLHEVIAEHGDTVRVLHTLTPLGVAMAGANEFDPYKD</sequence>
<dbReference type="EC" id="6.5.1.8" evidence="1"/>
<protein>
    <recommendedName>
        <fullName evidence="1">3'-phosphate/5'-hydroxy nucleic acid ligase</fullName>
        <ecNumber evidence="1">6.5.1.8</ecNumber>
    </recommendedName>
</protein>
<dbReference type="GO" id="GO:0005525">
    <property type="term" value="F:GTP binding"/>
    <property type="evidence" value="ECO:0007669"/>
    <property type="project" value="UniProtKB-KW"/>
</dbReference>
<dbReference type="GO" id="GO:0006396">
    <property type="term" value="P:RNA processing"/>
    <property type="evidence" value="ECO:0007669"/>
    <property type="project" value="InterPro"/>
</dbReference>
<feature type="binding site" evidence="11">
    <location>
        <position position="161"/>
    </location>
    <ligand>
        <name>Mn(2+)</name>
        <dbReference type="ChEBI" id="CHEBI:29035"/>
        <label>2</label>
    </ligand>
</feature>
<evidence type="ECO:0000256" key="10">
    <source>
        <dbReference type="PIRSR" id="PIRSR601233-2"/>
    </source>
</evidence>
<dbReference type="GO" id="GO:0170057">
    <property type="term" value="F:RNA ligase (GTP) activity"/>
    <property type="evidence" value="ECO:0007669"/>
    <property type="project" value="UniProtKB-EC"/>
</dbReference>
<dbReference type="GO" id="GO:0030145">
    <property type="term" value="F:manganese ion binding"/>
    <property type="evidence" value="ECO:0007669"/>
    <property type="project" value="TreeGrafter"/>
</dbReference>
<evidence type="ECO:0000256" key="7">
    <source>
        <dbReference type="ARBA" id="ARBA00023211"/>
    </source>
</evidence>
<dbReference type="InterPro" id="IPR001233">
    <property type="entry name" value="RtcB"/>
</dbReference>
<dbReference type="RefSeq" id="WP_147646929.1">
    <property type="nucleotide sequence ID" value="NZ_CP042806.1"/>
</dbReference>
<accession>A0A5B9E7J4</accession>
<comment type="catalytic activity">
    <reaction evidence="8">
        <text>a 3'-end 3'-phospho-ribonucleotide-RNA + a 5'-end dephospho-ribonucleoside-RNA + GTP = a ribonucleotidyl-ribonucleotide-RNA + GMP + diphosphate</text>
        <dbReference type="Rhea" id="RHEA:68076"/>
        <dbReference type="Rhea" id="RHEA-COMP:10463"/>
        <dbReference type="Rhea" id="RHEA-COMP:13936"/>
        <dbReference type="Rhea" id="RHEA-COMP:17355"/>
        <dbReference type="ChEBI" id="CHEBI:33019"/>
        <dbReference type="ChEBI" id="CHEBI:37565"/>
        <dbReference type="ChEBI" id="CHEBI:58115"/>
        <dbReference type="ChEBI" id="CHEBI:83062"/>
        <dbReference type="ChEBI" id="CHEBI:138284"/>
        <dbReference type="ChEBI" id="CHEBI:173118"/>
        <dbReference type="EC" id="6.5.1.8"/>
    </reaction>
</comment>
<comment type="cofactor">
    <cofactor evidence="11">
        <name>Mn(2+)</name>
        <dbReference type="ChEBI" id="CHEBI:29035"/>
    </cofactor>
    <text evidence="11">Binds 2 manganese ions per subunit.</text>
</comment>
<dbReference type="AlphaFoldDB" id="A0A5B9E7J4"/>
<feature type="binding site" evidence="11">
    <location>
        <position position="240"/>
    </location>
    <ligand>
        <name>Mn(2+)</name>
        <dbReference type="ChEBI" id="CHEBI:29035"/>
        <label>2</label>
    </ligand>
</feature>
<evidence type="ECO:0000313" key="12">
    <source>
        <dbReference type="EMBL" id="QEE27739.1"/>
    </source>
</evidence>
<name>A0A5B9E7J4_9BACT</name>
<keyword evidence="3 11" id="KW-0479">Metal-binding</keyword>
<keyword evidence="7 11" id="KW-0464">Manganese</keyword>
<evidence type="ECO:0000256" key="8">
    <source>
        <dbReference type="ARBA" id="ARBA00047746"/>
    </source>
</evidence>
<dbReference type="GO" id="GO:0042245">
    <property type="term" value="P:RNA repair"/>
    <property type="evidence" value="ECO:0007669"/>
    <property type="project" value="UniProtKB-KW"/>
</dbReference>
<proteinExistence type="predicted"/>
<dbReference type="Pfam" id="PF01139">
    <property type="entry name" value="RtcB"/>
    <property type="match status" value="1"/>
</dbReference>
<feature type="binding site" evidence="10">
    <location>
        <begin position="240"/>
        <end position="241"/>
    </location>
    <ligand>
        <name>GMP</name>
        <dbReference type="ChEBI" id="CHEBI:58115"/>
    </ligand>
</feature>
<keyword evidence="5" id="KW-0692">RNA repair</keyword>
<evidence type="ECO:0000256" key="6">
    <source>
        <dbReference type="ARBA" id="ARBA00023134"/>
    </source>
</evidence>
<evidence type="ECO:0000313" key="13">
    <source>
        <dbReference type="Proteomes" id="UP000321820"/>
    </source>
</evidence>
<dbReference type="GO" id="GO:0006281">
    <property type="term" value="P:DNA repair"/>
    <property type="evidence" value="ECO:0007669"/>
    <property type="project" value="TreeGrafter"/>
</dbReference>
<reference evidence="12 13" key="1">
    <citation type="submission" date="2019-08" db="EMBL/GenBank/DDBJ databases">
        <title>Complete genome sequence of Terriglobus albidus strain ORNL.</title>
        <authorList>
            <person name="Podar M."/>
        </authorList>
    </citation>
    <scope>NUCLEOTIDE SEQUENCE [LARGE SCALE GENOMIC DNA]</scope>
    <source>
        <strain evidence="12 13">ORNL</strain>
    </source>
</reference>
<feature type="binding site" evidence="10">
    <location>
        <begin position="299"/>
        <end position="302"/>
    </location>
    <ligand>
        <name>GMP</name>
        <dbReference type="ChEBI" id="CHEBI:58115"/>
    </ligand>
</feature>
<evidence type="ECO:0000256" key="5">
    <source>
        <dbReference type="ARBA" id="ARBA00022800"/>
    </source>
</evidence>
<dbReference type="KEGG" id="talb:FTW19_06860"/>
<feature type="binding site" evidence="10">
    <location>
        <position position="279"/>
    </location>
    <ligand>
        <name>GMP</name>
        <dbReference type="ChEBI" id="CHEBI:58115"/>
    </ligand>
</feature>
<evidence type="ECO:0000256" key="2">
    <source>
        <dbReference type="ARBA" id="ARBA00022598"/>
    </source>
</evidence>
<feature type="binding site" evidence="11">
    <location>
        <position position="63"/>
    </location>
    <ligand>
        <name>Mn(2+)</name>
        <dbReference type="ChEBI" id="CHEBI:29035"/>
        <label>1</label>
    </ligand>
</feature>
<dbReference type="EMBL" id="CP042806">
    <property type="protein sequence ID" value="QEE27739.1"/>
    <property type="molecule type" value="Genomic_DNA"/>
</dbReference>
<evidence type="ECO:0000256" key="4">
    <source>
        <dbReference type="ARBA" id="ARBA00022741"/>
    </source>
</evidence>
<organism evidence="12 13">
    <name type="scientific">Terriglobus albidus</name>
    <dbReference type="NCBI Taxonomy" id="1592106"/>
    <lineage>
        <taxon>Bacteria</taxon>
        <taxon>Pseudomonadati</taxon>
        <taxon>Acidobacteriota</taxon>
        <taxon>Terriglobia</taxon>
        <taxon>Terriglobales</taxon>
        <taxon>Acidobacteriaceae</taxon>
        <taxon>Terriglobus</taxon>
    </lineage>
</organism>
<evidence type="ECO:0000256" key="9">
    <source>
        <dbReference type="PIRSR" id="PIRSR601233-1"/>
    </source>
</evidence>
<evidence type="ECO:0000256" key="1">
    <source>
        <dbReference type="ARBA" id="ARBA00012726"/>
    </source>
</evidence>
<dbReference type="InterPro" id="IPR036025">
    <property type="entry name" value="RtcB-like_sf"/>
</dbReference>
<dbReference type="PANTHER" id="PTHR43749">
    <property type="entry name" value="RNA-SPLICING LIGASE RTCB"/>
    <property type="match status" value="1"/>
</dbReference>
<dbReference type="Proteomes" id="UP000321820">
    <property type="component" value="Chromosome"/>
</dbReference>
<dbReference type="PANTHER" id="PTHR43749:SF2">
    <property type="entry name" value="RNA-SPLICING LIGASE RTCB"/>
    <property type="match status" value="1"/>
</dbReference>
<keyword evidence="2" id="KW-0436">Ligase</keyword>
<dbReference type="GO" id="GO:0003909">
    <property type="term" value="F:DNA ligase activity"/>
    <property type="evidence" value="ECO:0007669"/>
    <property type="project" value="TreeGrafter"/>
</dbReference>
<keyword evidence="13" id="KW-1185">Reference proteome</keyword>
<dbReference type="OrthoDB" id="9802323at2"/>
<evidence type="ECO:0000256" key="3">
    <source>
        <dbReference type="ARBA" id="ARBA00022723"/>
    </source>
</evidence>
<gene>
    <name evidence="12" type="ORF">FTW19_06860</name>
</gene>